<feature type="signal peptide" evidence="1">
    <location>
        <begin position="1"/>
        <end position="18"/>
    </location>
</feature>
<protein>
    <recommendedName>
        <fullName evidence="4">Transporter</fullName>
    </recommendedName>
</protein>
<dbReference type="STRING" id="319236.BST91_10355"/>
<keyword evidence="1" id="KW-0732">Signal</keyword>
<keyword evidence="3" id="KW-1185">Reference proteome</keyword>
<reference evidence="2" key="1">
    <citation type="journal article" date="2014" name="Genome Announc.">
        <title>Draft Genome Sequences of Marine Flavobacterium Nonlabens Strains NR17, NR24, NR27, NR32, NR33, and Ara13.</title>
        <authorList>
            <person name="Nakanishi M."/>
            <person name="Meirelles P."/>
            <person name="Suzuki R."/>
            <person name="Takatani N."/>
            <person name="Mino S."/>
            <person name="Suda W."/>
            <person name="Oshima K."/>
            <person name="Hattori M."/>
            <person name="Ohkuma M."/>
            <person name="Hosokawa M."/>
            <person name="Miyashita K."/>
            <person name="Thompson F.L."/>
            <person name="Niwa A."/>
            <person name="Sawabe T."/>
            <person name="Sawabe T."/>
        </authorList>
    </citation>
    <scope>NUCLEOTIDE SEQUENCE [LARGE SCALE GENOMIC DNA]</scope>
    <source>
        <strain evidence="2">JCM 19294</strain>
    </source>
</reference>
<accession>A0A090Q304</accession>
<comment type="caution">
    <text evidence="2">The sequence shown here is derived from an EMBL/GenBank/DDBJ whole genome shotgun (WGS) entry which is preliminary data.</text>
</comment>
<sequence length="263" mass="29289">MKQIILSLLLICALPVLAQETVSVSETLITDRPDATESPYTVGKGNFQIETGALFTENGDDDFNVKRFVFNTGLLRYGLSDNYELRLGWDYQNERLTSQGIELSDATGFTPLLIGGKIEITDENGWIPQIGLMTHLRLPFTAVTEFKPEQTGMEMIFSFDHTLSNSTSIAYNLGARVADNRSIEYLYTVAYGFDITQKFGAYIELYGAFPEDTTAYHLWDAGCTYLVNNNLQLDVTVGTGFNSTAADQNILLSAGFSYRILKK</sequence>
<dbReference type="RefSeq" id="WP_042277109.1">
    <property type="nucleotide sequence ID" value="NZ_BBML01000001.1"/>
</dbReference>
<proteinExistence type="predicted"/>
<evidence type="ECO:0000313" key="3">
    <source>
        <dbReference type="Proteomes" id="UP000029221"/>
    </source>
</evidence>
<evidence type="ECO:0008006" key="4">
    <source>
        <dbReference type="Google" id="ProtNLM"/>
    </source>
</evidence>
<dbReference type="Proteomes" id="UP000029221">
    <property type="component" value="Unassembled WGS sequence"/>
</dbReference>
<dbReference type="eggNOG" id="ENOG502Z8AC">
    <property type="taxonomic scope" value="Bacteria"/>
</dbReference>
<organism evidence="2 3">
    <name type="scientific">Nonlabens tegetincola</name>
    <dbReference type="NCBI Taxonomy" id="323273"/>
    <lineage>
        <taxon>Bacteria</taxon>
        <taxon>Pseudomonadati</taxon>
        <taxon>Bacteroidota</taxon>
        <taxon>Flavobacteriia</taxon>
        <taxon>Flavobacteriales</taxon>
        <taxon>Flavobacteriaceae</taxon>
        <taxon>Nonlabens</taxon>
    </lineage>
</organism>
<dbReference type="Pfam" id="PF13557">
    <property type="entry name" value="Phenol_MetA_deg"/>
    <property type="match status" value="1"/>
</dbReference>
<dbReference type="EMBL" id="BBML01000001">
    <property type="protein sequence ID" value="GAK96118.1"/>
    <property type="molecule type" value="Genomic_DNA"/>
</dbReference>
<dbReference type="InterPro" id="IPR025737">
    <property type="entry name" value="FApF"/>
</dbReference>
<feature type="chain" id="PRO_5001861487" description="Transporter" evidence="1">
    <location>
        <begin position="19"/>
        <end position="263"/>
    </location>
</feature>
<gene>
    <name evidence="2" type="ORF">JCM19294_2900</name>
</gene>
<dbReference type="AlphaFoldDB" id="A0A090Q304"/>
<name>A0A090Q304_9FLAO</name>
<evidence type="ECO:0000256" key="1">
    <source>
        <dbReference type="SAM" id="SignalP"/>
    </source>
</evidence>
<evidence type="ECO:0000313" key="2">
    <source>
        <dbReference type="EMBL" id="GAK96118.1"/>
    </source>
</evidence>